<evidence type="ECO:0000259" key="8">
    <source>
        <dbReference type="Pfam" id="PF02225"/>
    </source>
</evidence>
<sequence length="1282" mass="135043">MTSIYKKSLIAAALSLAFAPSINANVIDTRGLDTDGNVTNLRLATTSKRNIENLYIVLLDDQPLATYRGDVDNLAATSLLSNPTNSRKGNGVLNINSAASQNYIQYLKSQRQQTLAQAKSRLNRQLEIKSEYQIALNGFSTELSDKEAQTLASVAGIKSVKKVELRHINTDSGPSHIEAPSAWDGTATGVSSMGEGITVAIFDTGINAMHPSFADVGADGYDHTNPLGEGVYTGDCAKSELAHYCNDKLIGIWGHPELLADYTPEGDDLIAIDHNGHGSHVASTTAGNVVKNVPVFNAVGEEAEFSLGEISGVAPHANIISYQVCVADGSCWTDITADAVEHAIEHGVKAINYSIGGGASDPWNDSDAMAFLAAREAGIHVAVAAGNDGPGAETVGSPGNAPWLTTVAAYTHDRNFTDKDVTLTGGDYDLEALSGKGATSGISGDIVFAGDFGDAGCLEPFDAGTFSDQIVVCERGEIARVSKGTNVLAGGASGLVLVNVTSVDETVDADLHVLPAIHLDIDQGQSLMDWLALGSDHTATIGASVMEKDPSKADIAASFTSRGPESIMNRWLTPHIAAPGVAIYAANTEYQPWHDEANKNESPFTFMDGTSMATPHITGAYALIAALRPEWTPAQAQSALMLSAETDTLLEDGVTPSDFFVAGAGSARINAALNAGLLMDMSHDDYLNANPGLDGVPEDMNIASALQNECMMECNWTRTFTATADSTWAVTGSSDTTGMSVSATPSSFTLAAGESITLDVTASIGNGYASEYGMGHLVLTPSDNGLTPSKMPIIGSFVAGSFPENVMLLTTKDNSSAEISGITTVGSSDLQVGVFELAEVEEIETTIPRDDSDNSNWPTNVYNDPSKYYSQLINVTPNTKRIVARVMHTSSPDLDMYIGRDSNYNGRPDNALEMDPLICMSATETAYEVCEINDPEPGSYYVTVHNFGDFSAPSDVEDEVVLSLAIIGKDDGSVTVDYKSEVSSNEDIGLVLNWNKPLKPDTFYTTVLELGTGVDVKDNIGLMPVELYRYATFAQSSLDVETADTGDIVTLSIALEDNNSDSERTIDVSAIVPAGLMIDSDSHQGTMEADTITWQVVQAPNEEGQVITVAFDTQALVMSQELQFDVTHIVDNIGFDESLEPVMLEGIPVAMINGATSVSLTADESTSLTLTAAGSTAPNTDDELTYTWTQVSGPVVTFADATAMETELTLPAVDADGTAVIELVVSNGNKTAVAAVANIAITAEVIAPTPEPESGSDSSGGAMGGFILLAGLLGFRRKKASK</sequence>
<keyword evidence="2 5" id="KW-0645">Protease</keyword>
<dbReference type="SUPFAM" id="SSF52743">
    <property type="entry name" value="Subtilisin-like"/>
    <property type="match status" value="1"/>
</dbReference>
<dbReference type="PANTHER" id="PTHR10795">
    <property type="entry name" value="PROPROTEIN CONVERTASE SUBTILISIN/KEXIN"/>
    <property type="match status" value="1"/>
</dbReference>
<dbReference type="Proteomes" id="UP001202134">
    <property type="component" value="Unassembled WGS sequence"/>
</dbReference>
<evidence type="ECO:0000256" key="5">
    <source>
        <dbReference type="PROSITE-ProRule" id="PRU01240"/>
    </source>
</evidence>
<dbReference type="EMBL" id="JAKIKU010000010">
    <property type="protein sequence ID" value="MCL1046953.1"/>
    <property type="molecule type" value="Genomic_DNA"/>
</dbReference>
<evidence type="ECO:0000256" key="1">
    <source>
        <dbReference type="ARBA" id="ARBA00011073"/>
    </source>
</evidence>
<dbReference type="InterPro" id="IPR010259">
    <property type="entry name" value="S8pro/Inhibitor_I9"/>
</dbReference>
<feature type="chain" id="PRO_5047410576" evidence="6">
    <location>
        <begin position="25"/>
        <end position="1282"/>
    </location>
</feature>
<gene>
    <name evidence="10" type="ORF">L2737_16770</name>
</gene>
<accession>A0ABT0KSW2</accession>
<keyword evidence="3 5" id="KW-0378">Hydrolase</keyword>
<feature type="domain" description="Peptidase S8/S53" evidence="7">
    <location>
        <begin position="194"/>
        <end position="647"/>
    </location>
</feature>
<dbReference type="InterPro" id="IPR037045">
    <property type="entry name" value="S8pro/Inhibitor_I9_sf"/>
</dbReference>
<protein>
    <submittedName>
        <fullName evidence="10">S8 family peptidase</fullName>
    </submittedName>
</protein>
<dbReference type="SUPFAM" id="SSF52025">
    <property type="entry name" value="PA domain"/>
    <property type="match status" value="1"/>
</dbReference>
<keyword evidence="11" id="KW-1185">Reference proteome</keyword>
<evidence type="ECO:0000256" key="4">
    <source>
        <dbReference type="ARBA" id="ARBA00022825"/>
    </source>
</evidence>
<evidence type="ECO:0000256" key="2">
    <source>
        <dbReference type="ARBA" id="ARBA00022670"/>
    </source>
</evidence>
<keyword evidence="6" id="KW-0732">Signal</keyword>
<dbReference type="InterPro" id="IPR013783">
    <property type="entry name" value="Ig-like_fold"/>
</dbReference>
<evidence type="ECO:0000256" key="3">
    <source>
        <dbReference type="ARBA" id="ARBA00022801"/>
    </source>
</evidence>
<dbReference type="InterPro" id="IPR003137">
    <property type="entry name" value="PA_domain"/>
</dbReference>
<dbReference type="Pfam" id="PF00082">
    <property type="entry name" value="Peptidase_S8"/>
    <property type="match status" value="1"/>
</dbReference>
<dbReference type="Pfam" id="PF02225">
    <property type="entry name" value="PA"/>
    <property type="match status" value="1"/>
</dbReference>
<dbReference type="PROSITE" id="PS51892">
    <property type="entry name" value="SUBTILASE"/>
    <property type="match status" value="1"/>
</dbReference>
<dbReference type="InterPro" id="IPR045051">
    <property type="entry name" value="SBT"/>
</dbReference>
<feature type="active site" description="Charge relay system" evidence="5">
    <location>
        <position position="611"/>
    </location>
</feature>
<dbReference type="Gene3D" id="3.50.30.30">
    <property type="match status" value="1"/>
</dbReference>
<dbReference type="CDD" id="cd02120">
    <property type="entry name" value="PA_subtilisin_like"/>
    <property type="match status" value="1"/>
</dbReference>
<dbReference type="InterPro" id="IPR034197">
    <property type="entry name" value="Peptidases_S8_3"/>
</dbReference>
<dbReference type="PRINTS" id="PR00723">
    <property type="entry name" value="SUBTILISIN"/>
</dbReference>
<dbReference type="InterPro" id="IPR036852">
    <property type="entry name" value="Peptidase_S8/S53_dom_sf"/>
</dbReference>
<dbReference type="InterPro" id="IPR015500">
    <property type="entry name" value="Peptidase_S8_subtilisin-rel"/>
</dbReference>
<evidence type="ECO:0000313" key="10">
    <source>
        <dbReference type="EMBL" id="MCL1046953.1"/>
    </source>
</evidence>
<evidence type="ECO:0000259" key="9">
    <source>
        <dbReference type="Pfam" id="PF05922"/>
    </source>
</evidence>
<dbReference type="PROSITE" id="PS00138">
    <property type="entry name" value="SUBTILASE_SER"/>
    <property type="match status" value="1"/>
</dbReference>
<dbReference type="Gene3D" id="3.30.70.80">
    <property type="entry name" value="Peptidase S8 propeptide/proteinase inhibitor I9"/>
    <property type="match status" value="1"/>
</dbReference>
<feature type="active site" description="Charge relay system" evidence="5">
    <location>
        <position position="277"/>
    </location>
</feature>
<dbReference type="CDD" id="cd04852">
    <property type="entry name" value="Peptidases_S8_3"/>
    <property type="match status" value="1"/>
</dbReference>
<dbReference type="InterPro" id="IPR023828">
    <property type="entry name" value="Peptidase_S8_Ser-AS"/>
</dbReference>
<dbReference type="RefSeq" id="WP_248956480.1">
    <property type="nucleotide sequence ID" value="NZ_JAKIKU010000010.1"/>
</dbReference>
<feature type="domain" description="Inhibitor I9" evidence="9">
    <location>
        <begin position="55"/>
        <end position="161"/>
    </location>
</feature>
<evidence type="ECO:0000259" key="7">
    <source>
        <dbReference type="Pfam" id="PF00082"/>
    </source>
</evidence>
<name>A0ABT0KSW2_9GAMM</name>
<reference evidence="10 11" key="1">
    <citation type="submission" date="2022-01" db="EMBL/GenBank/DDBJ databases">
        <title>Whole genome-based taxonomy of the Shewanellaceae.</title>
        <authorList>
            <person name="Martin-Rodriguez A.J."/>
        </authorList>
    </citation>
    <scope>NUCLEOTIDE SEQUENCE [LARGE SCALE GENOMIC DNA]</scope>
    <source>
        <strain evidence="10 11">DSM 24955</strain>
    </source>
</reference>
<proteinExistence type="inferred from homology"/>
<evidence type="ECO:0000313" key="11">
    <source>
        <dbReference type="Proteomes" id="UP001202134"/>
    </source>
</evidence>
<dbReference type="Pfam" id="PF05922">
    <property type="entry name" value="Inhibitor_I9"/>
    <property type="match status" value="1"/>
</dbReference>
<dbReference type="Gene3D" id="3.40.50.200">
    <property type="entry name" value="Peptidase S8/S53 domain"/>
    <property type="match status" value="1"/>
</dbReference>
<evidence type="ECO:0000256" key="6">
    <source>
        <dbReference type="SAM" id="SignalP"/>
    </source>
</evidence>
<dbReference type="Gene3D" id="2.60.120.380">
    <property type="match status" value="1"/>
</dbReference>
<keyword evidence="4 5" id="KW-0720">Serine protease</keyword>
<dbReference type="InterPro" id="IPR000209">
    <property type="entry name" value="Peptidase_S8/S53_dom"/>
</dbReference>
<dbReference type="Gene3D" id="2.60.40.10">
    <property type="entry name" value="Immunoglobulins"/>
    <property type="match status" value="1"/>
</dbReference>
<dbReference type="InterPro" id="IPR046450">
    <property type="entry name" value="PA_dom_sf"/>
</dbReference>
<comment type="similarity">
    <text evidence="1 5">Belongs to the peptidase S8 family.</text>
</comment>
<comment type="caution">
    <text evidence="10">The sequence shown here is derived from an EMBL/GenBank/DDBJ whole genome shotgun (WGS) entry which is preliminary data.</text>
</comment>
<organism evidence="10 11">
    <name type="scientific">Shewanella electrodiphila</name>
    <dbReference type="NCBI Taxonomy" id="934143"/>
    <lineage>
        <taxon>Bacteria</taxon>
        <taxon>Pseudomonadati</taxon>
        <taxon>Pseudomonadota</taxon>
        <taxon>Gammaproteobacteria</taxon>
        <taxon>Alteromonadales</taxon>
        <taxon>Shewanellaceae</taxon>
        <taxon>Shewanella</taxon>
    </lineage>
</organism>
<feature type="signal peptide" evidence="6">
    <location>
        <begin position="1"/>
        <end position="24"/>
    </location>
</feature>
<feature type="domain" description="PA" evidence="8">
    <location>
        <begin position="443"/>
        <end position="527"/>
    </location>
</feature>
<feature type="active site" description="Charge relay system" evidence="5">
    <location>
        <position position="203"/>
    </location>
</feature>